<evidence type="ECO:0000256" key="5">
    <source>
        <dbReference type="ARBA" id="ARBA00022771"/>
    </source>
</evidence>
<feature type="domain" description="C2H2-type" evidence="9">
    <location>
        <begin position="6"/>
        <end position="33"/>
    </location>
</feature>
<reference evidence="10 11" key="1">
    <citation type="submission" date="2019-09" db="EMBL/GenBank/DDBJ databases">
        <title>Bird 10,000 Genomes (B10K) Project - Family phase.</title>
        <authorList>
            <person name="Zhang G."/>
        </authorList>
    </citation>
    <scope>NUCLEOTIDE SEQUENCE [LARGE SCALE GENOMIC DNA]</scope>
    <source>
        <strain evidence="10">B10K-DU-012-46</strain>
    </source>
</reference>
<evidence type="ECO:0000259" key="9">
    <source>
        <dbReference type="PROSITE" id="PS50157"/>
    </source>
</evidence>
<dbReference type="Pfam" id="PF00096">
    <property type="entry name" value="zf-C2H2"/>
    <property type="match status" value="2"/>
</dbReference>
<dbReference type="InterPro" id="IPR013087">
    <property type="entry name" value="Znf_C2H2_type"/>
</dbReference>
<comment type="caution">
    <text evidence="10">The sequence shown here is derived from an EMBL/GenBank/DDBJ whole genome shotgun (WGS) entry which is preliminary data.</text>
</comment>
<dbReference type="Proteomes" id="UP000553798">
    <property type="component" value="Unassembled WGS sequence"/>
</dbReference>
<dbReference type="PROSITE" id="PS00028">
    <property type="entry name" value="ZINC_FINGER_C2H2_1"/>
    <property type="match status" value="1"/>
</dbReference>
<dbReference type="PROSITE" id="PS50157">
    <property type="entry name" value="ZINC_FINGER_C2H2_2"/>
    <property type="match status" value="2"/>
</dbReference>
<proteinExistence type="inferred from homology"/>
<dbReference type="PANTHER" id="PTHR23226">
    <property type="entry name" value="ZINC FINGER AND SCAN DOMAIN-CONTAINING"/>
    <property type="match status" value="1"/>
</dbReference>
<evidence type="ECO:0000313" key="10">
    <source>
        <dbReference type="EMBL" id="NXT15298.1"/>
    </source>
</evidence>
<dbReference type="FunFam" id="3.30.160.60:FF:000058">
    <property type="entry name" value="Zinc finger protein 2 homolog"/>
    <property type="match status" value="1"/>
</dbReference>
<feature type="domain" description="C2H2-type" evidence="9">
    <location>
        <begin position="34"/>
        <end position="61"/>
    </location>
</feature>
<dbReference type="SUPFAM" id="SSF57667">
    <property type="entry name" value="beta-beta-alpha zinc fingers"/>
    <property type="match status" value="1"/>
</dbReference>
<keyword evidence="11" id="KW-1185">Reference proteome</keyword>
<dbReference type="GO" id="GO:0008270">
    <property type="term" value="F:zinc ion binding"/>
    <property type="evidence" value="ECO:0007669"/>
    <property type="project" value="UniProtKB-KW"/>
</dbReference>
<evidence type="ECO:0000313" key="11">
    <source>
        <dbReference type="Proteomes" id="UP000553798"/>
    </source>
</evidence>
<keyword evidence="5 8" id="KW-0863">Zinc-finger</keyword>
<organism evidence="10 11">
    <name type="scientific">Prunella fulvescens</name>
    <name type="common">Brown accentor</name>
    <dbReference type="NCBI Taxonomy" id="670355"/>
    <lineage>
        <taxon>Eukaryota</taxon>
        <taxon>Metazoa</taxon>
        <taxon>Chordata</taxon>
        <taxon>Craniata</taxon>
        <taxon>Vertebrata</taxon>
        <taxon>Euteleostomi</taxon>
        <taxon>Archelosauria</taxon>
        <taxon>Archosauria</taxon>
        <taxon>Dinosauria</taxon>
        <taxon>Saurischia</taxon>
        <taxon>Theropoda</taxon>
        <taxon>Coelurosauria</taxon>
        <taxon>Aves</taxon>
        <taxon>Neognathae</taxon>
        <taxon>Neoaves</taxon>
        <taxon>Telluraves</taxon>
        <taxon>Australaves</taxon>
        <taxon>Passeriformes</taxon>
        <taxon>Passeroidea</taxon>
        <taxon>Prunellidae</taxon>
        <taxon>Prunella</taxon>
    </lineage>
</organism>
<keyword evidence="3" id="KW-0479">Metal-binding</keyword>
<dbReference type="PANTHER" id="PTHR23226:SF416">
    <property type="entry name" value="FI01424P"/>
    <property type="match status" value="1"/>
</dbReference>
<evidence type="ECO:0000256" key="6">
    <source>
        <dbReference type="ARBA" id="ARBA00022833"/>
    </source>
</evidence>
<dbReference type="SMART" id="SM00355">
    <property type="entry name" value="ZnF_C2H2"/>
    <property type="match status" value="2"/>
</dbReference>
<evidence type="ECO:0000256" key="7">
    <source>
        <dbReference type="ARBA" id="ARBA00023242"/>
    </source>
</evidence>
<dbReference type="AlphaFoldDB" id="A0A7L3ABX2"/>
<evidence type="ECO:0000256" key="3">
    <source>
        <dbReference type="ARBA" id="ARBA00022723"/>
    </source>
</evidence>
<protein>
    <submittedName>
        <fullName evidence="10">ZN239 protein</fullName>
    </submittedName>
</protein>
<sequence length="63" mass="7572">TRDRHYVHGECGKSFRSSSSLVIHQRFHTVERPCNCEECRKRFQTSSSLLLHQCIHMEERLFH</sequence>
<evidence type="ECO:0000256" key="8">
    <source>
        <dbReference type="PROSITE-ProRule" id="PRU00042"/>
    </source>
</evidence>
<dbReference type="GO" id="GO:0005634">
    <property type="term" value="C:nucleus"/>
    <property type="evidence" value="ECO:0007669"/>
    <property type="project" value="UniProtKB-SubCell"/>
</dbReference>
<dbReference type="EMBL" id="VZTP01038753">
    <property type="protein sequence ID" value="NXT15298.1"/>
    <property type="molecule type" value="Genomic_DNA"/>
</dbReference>
<keyword evidence="6" id="KW-0862">Zinc</keyword>
<comment type="similarity">
    <text evidence="2">Belongs to the krueppel C2H2-type zinc-finger protein family.</text>
</comment>
<evidence type="ECO:0000256" key="4">
    <source>
        <dbReference type="ARBA" id="ARBA00022737"/>
    </source>
</evidence>
<feature type="non-terminal residue" evidence="10">
    <location>
        <position position="63"/>
    </location>
</feature>
<accession>A0A7L3ABX2</accession>
<gene>
    <name evidence="10" type="primary">Znf239</name>
    <name evidence="10" type="ORF">PRUFUL_R14378</name>
</gene>
<dbReference type="Gene3D" id="3.30.160.60">
    <property type="entry name" value="Classic Zinc Finger"/>
    <property type="match status" value="2"/>
</dbReference>
<dbReference type="GO" id="GO:0000978">
    <property type="term" value="F:RNA polymerase II cis-regulatory region sequence-specific DNA binding"/>
    <property type="evidence" value="ECO:0007669"/>
    <property type="project" value="TreeGrafter"/>
</dbReference>
<keyword evidence="7" id="KW-0539">Nucleus</keyword>
<evidence type="ECO:0000256" key="1">
    <source>
        <dbReference type="ARBA" id="ARBA00004123"/>
    </source>
</evidence>
<dbReference type="FunFam" id="3.30.160.60:FF:000005">
    <property type="entry name" value="Zinc finger protein 14 homolog"/>
    <property type="match status" value="1"/>
</dbReference>
<dbReference type="InterPro" id="IPR036236">
    <property type="entry name" value="Znf_C2H2_sf"/>
</dbReference>
<comment type="subcellular location">
    <subcellularLocation>
        <location evidence="1">Nucleus</location>
    </subcellularLocation>
</comment>
<evidence type="ECO:0000256" key="2">
    <source>
        <dbReference type="ARBA" id="ARBA00006991"/>
    </source>
</evidence>
<name>A0A7L3ABX2_9PASE</name>
<feature type="non-terminal residue" evidence="10">
    <location>
        <position position="1"/>
    </location>
</feature>
<keyword evidence="4" id="KW-0677">Repeat</keyword>
<dbReference type="GO" id="GO:0000981">
    <property type="term" value="F:DNA-binding transcription factor activity, RNA polymerase II-specific"/>
    <property type="evidence" value="ECO:0007669"/>
    <property type="project" value="TreeGrafter"/>
</dbReference>